<evidence type="ECO:0000256" key="3">
    <source>
        <dbReference type="ARBA" id="ARBA00023014"/>
    </source>
</evidence>
<dbReference type="eggNOG" id="COG0129">
    <property type="taxonomic scope" value="Bacteria"/>
</dbReference>
<dbReference type="SUPFAM" id="SSF143975">
    <property type="entry name" value="IlvD/EDD N-terminal domain-like"/>
    <property type="match status" value="1"/>
</dbReference>
<dbReference type="GO" id="GO:0005829">
    <property type="term" value="C:cytosol"/>
    <property type="evidence" value="ECO:0007669"/>
    <property type="project" value="TreeGrafter"/>
</dbReference>
<dbReference type="Gene3D" id="3.50.30.80">
    <property type="entry name" value="IlvD/EDD C-terminal domain-like"/>
    <property type="match status" value="1"/>
</dbReference>
<feature type="domain" description="Dihydroxy-acid/6-phosphogluconate dehydratase N-terminal" evidence="6">
    <location>
        <begin position="75"/>
        <end position="434"/>
    </location>
</feature>
<keyword evidence="5" id="KW-0100">Branched-chain amino acid biosynthesis</keyword>
<evidence type="ECO:0000259" key="6">
    <source>
        <dbReference type="Pfam" id="PF00920"/>
    </source>
</evidence>
<reference evidence="9" key="1">
    <citation type="submission" date="2016-10" db="EMBL/GenBank/DDBJ databases">
        <authorList>
            <person name="Varghese N."/>
        </authorList>
    </citation>
    <scope>NUCLEOTIDE SEQUENCE [LARGE SCALE GENOMIC DNA]</scope>
    <source>
        <strain evidence="9">DSM 17980</strain>
    </source>
</reference>
<dbReference type="Pfam" id="PF24877">
    <property type="entry name" value="ILV_EDD_C"/>
    <property type="match status" value="1"/>
</dbReference>
<dbReference type="Pfam" id="PF00920">
    <property type="entry name" value="ILVD_EDD_N"/>
    <property type="match status" value="1"/>
</dbReference>
<dbReference type="PANTHER" id="PTHR43661">
    <property type="entry name" value="D-XYLONATE DEHYDRATASE"/>
    <property type="match status" value="1"/>
</dbReference>
<comment type="similarity">
    <text evidence="1">Belongs to the IlvD/Edd family.</text>
</comment>
<accession>A0A1I7H1E1</accession>
<evidence type="ECO:0000259" key="7">
    <source>
        <dbReference type="Pfam" id="PF24877"/>
    </source>
</evidence>
<dbReference type="AlphaFoldDB" id="A0A1I7H1E1"/>
<keyword evidence="3" id="KW-0411">Iron-sulfur</keyword>
<feature type="domain" description="Dihydroxy-acid/6-phosphogluconate dehydratase C-terminal" evidence="7">
    <location>
        <begin position="563"/>
        <end position="656"/>
    </location>
</feature>
<dbReference type="STRING" id="392015.SAMN05421543_103180"/>
<dbReference type="PANTHER" id="PTHR43661:SF3">
    <property type="entry name" value="D-XYLONATE DEHYDRATASE YAGF-RELATED"/>
    <property type="match status" value="1"/>
</dbReference>
<dbReference type="GO" id="GO:0051537">
    <property type="term" value="F:2 iron, 2 sulfur cluster binding"/>
    <property type="evidence" value="ECO:0007669"/>
    <property type="project" value="UniProtKB-KW"/>
</dbReference>
<keyword evidence="2" id="KW-0479">Metal-binding</keyword>
<protein>
    <submittedName>
        <fullName evidence="8">Dihydroxyacid dehydratase/phosphogluconate dehydratase</fullName>
    </submittedName>
</protein>
<evidence type="ECO:0000256" key="5">
    <source>
        <dbReference type="ARBA" id="ARBA00023304"/>
    </source>
</evidence>
<dbReference type="InterPro" id="IPR037237">
    <property type="entry name" value="IlvD/EDD_N"/>
</dbReference>
<evidence type="ECO:0000256" key="4">
    <source>
        <dbReference type="ARBA" id="ARBA00023239"/>
    </source>
</evidence>
<evidence type="ECO:0000256" key="2">
    <source>
        <dbReference type="ARBA" id="ARBA00022714"/>
    </source>
</evidence>
<dbReference type="SUPFAM" id="SSF52016">
    <property type="entry name" value="LeuD/IlvD-like"/>
    <property type="match status" value="1"/>
</dbReference>
<dbReference type="InterPro" id="IPR042096">
    <property type="entry name" value="Dihydro-acid_dehy_C"/>
</dbReference>
<dbReference type="InterPro" id="IPR000581">
    <property type="entry name" value="ILV_EDD_N"/>
</dbReference>
<dbReference type="EMBL" id="FPBV01000003">
    <property type="protein sequence ID" value="SFU54524.1"/>
    <property type="molecule type" value="Genomic_DNA"/>
</dbReference>
<gene>
    <name evidence="8" type="ORF">SAMN05421543_103180</name>
</gene>
<keyword evidence="5" id="KW-0028">Amino-acid biosynthesis</keyword>
<keyword evidence="2" id="KW-0408">Iron</keyword>
<dbReference type="RefSeq" id="WP_074950059.1">
    <property type="nucleotide sequence ID" value="NZ_FPBV01000003.1"/>
</dbReference>
<dbReference type="InterPro" id="IPR056740">
    <property type="entry name" value="ILV_EDD_C"/>
</dbReference>
<dbReference type="Proteomes" id="UP000183508">
    <property type="component" value="Unassembled WGS sequence"/>
</dbReference>
<evidence type="ECO:0000313" key="9">
    <source>
        <dbReference type="Proteomes" id="UP000183508"/>
    </source>
</evidence>
<dbReference type="OrthoDB" id="9807077at2"/>
<keyword evidence="2" id="KW-0001">2Fe-2S</keyword>
<keyword evidence="9" id="KW-1185">Reference proteome</keyword>
<evidence type="ECO:0000313" key="8">
    <source>
        <dbReference type="EMBL" id="SFU54524.1"/>
    </source>
</evidence>
<dbReference type="GO" id="GO:0009082">
    <property type="term" value="P:branched-chain amino acid biosynthetic process"/>
    <property type="evidence" value="ECO:0007669"/>
    <property type="project" value="UniProtKB-KW"/>
</dbReference>
<keyword evidence="4" id="KW-0456">Lyase</keyword>
<evidence type="ECO:0000256" key="1">
    <source>
        <dbReference type="ARBA" id="ARBA00006486"/>
    </source>
</evidence>
<dbReference type="GO" id="GO:0016836">
    <property type="term" value="F:hydro-lyase activity"/>
    <property type="evidence" value="ECO:0007669"/>
    <property type="project" value="TreeGrafter"/>
</dbReference>
<proteinExistence type="inferred from homology"/>
<sequence>MSEQLRIDSPVNPYQWNVQGKANEPITVAGLLDKARQILGAEVAHLPVTWTLDEIFSRLEHNAPRIAIIGGSWDHPAHVMDLWTVLRAAMSLWQHGAVPFYCATPVLCDGTAQNTMGMSYSLQSRNAIAQMVVNHLEAQSYHGAFVVQSCDKQPLAVVCALAHLDVLRRLRGEAPVWATFAPVHVLRGGTIPEKLRTELEQVAQRAEQMGHEDIAMDLRDAMSYILQCSSNTAFQGVFVRAVAKGVITHEQHKRYEQVLAVNTCDPKGGICAFHGTGNSSRDMTAGLGLAHPEVELLTVPPTYEQVDKVVRDYIGLLNKPEFSVSELVKKNIRNAIRFHSAAGGSTNLMMHLVAAMVYAGVPYSVYDIERTLQEHPVPDLFDYSLTQGRDIFQLALQCSAGYSRGMETLMHELVRNGVPMDLDAPTVTGTTWRERLADKKGLAADNVKDNPIILSNPRRPFSGVDVLRSNFFESAVVKISGMPTEQLDEFDEKLAVVVYYENEEEANHNLLDVNLTDRWREARLVDDAVLRQIYRLNGGPGEPDGDYDALFDRMIAERLLKVAVIVGGQGPEAFGMPEMFTPMQHINANRQLQKLTVLLSDGRYSGVTYGAAIGHVTPEALHGGGILYLRDGDVVQLGFRRKRIDLLDPAALRTGRVAPAGDGWRADREDLAAARKRRLVHRQHQVAASNRLSHCTDAAHGVVPQAVWDEAVWYAEQVGEAGQPEAAVSKA</sequence>
<organism evidence="8 9">
    <name type="scientific">Alicyclobacillus macrosporangiidus</name>
    <dbReference type="NCBI Taxonomy" id="392015"/>
    <lineage>
        <taxon>Bacteria</taxon>
        <taxon>Bacillati</taxon>
        <taxon>Bacillota</taxon>
        <taxon>Bacilli</taxon>
        <taxon>Bacillales</taxon>
        <taxon>Alicyclobacillaceae</taxon>
        <taxon>Alicyclobacillus</taxon>
    </lineage>
</organism>
<name>A0A1I7H1E1_9BACL</name>